<reference evidence="4" key="2">
    <citation type="journal article" date="2021" name="PeerJ">
        <title>Extensive microbial diversity within the chicken gut microbiome revealed by metagenomics and culture.</title>
        <authorList>
            <person name="Gilroy R."/>
            <person name="Ravi A."/>
            <person name="Getino M."/>
            <person name="Pursley I."/>
            <person name="Horton D.L."/>
            <person name="Alikhan N.F."/>
            <person name="Baker D."/>
            <person name="Gharbi K."/>
            <person name="Hall N."/>
            <person name="Watson M."/>
            <person name="Adriaenssens E.M."/>
            <person name="Foster-Nyarko E."/>
            <person name="Jarju S."/>
            <person name="Secka A."/>
            <person name="Antonio M."/>
            <person name="Oren A."/>
            <person name="Chaudhuri R.R."/>
            <person name="La Ragione R."/>
            <person name="Hildebrand F."/>
            <person name="Pallen M.J."/>
        </authorList>
    </citation>
    <scope>NUCLEOTIDE SEQUENCE</scope>
    <source>
        <strain evidence="4">CHK184-25365</strain>
    </source>
</reference>
<dbReference type="Proteomes" id="UP000886749">
    <property type="component" value="Unassembled WGS sequence"/>
</dbReference>
<feature type="compositionally biased region" description="Low complexity" evidence="2">
    <location>
        <begin position="332"/>
        <end position="364"/>
    </location>
</feature>
<feature type="region of interest" description="Disordered" evidence="2">
    <location>
        <begin position="314"/>
        <end position="376"/>
    </location>
</feature>
<name>A0A9D1AIU1_9FIRM</name>
<dbReference type="EMBL" id="DVGY01000088">
    <property type="protein sequence ID" value="HIR40985.1"/>
    <property type="molecule type" value="Genomic_DNA"/>
</dbReference>
<organism evidence="4 5">
    <name type="scientific">Candidatus Egerieicola pullicola</name>
    <dbReference type="NCBI Taxonomy" id="2840775"/>
    <lineage>
        <taxon>Bacteria</taxon>
        <taxon>Bacillati</taxon>
        <taxon>Bacillota</taxon>
        <taxon>Clostridia</taxon>
        <taxon>Eubacteriales</taxon>
        <taxon>Oscillospiraceae</taxon>
        <taxon>Oscillospiraceae incertae sedis</taxon>
        <taxon>Candidatus Egerieicola</taxon>
    </lineage>
</organism>
<feature type="compositionally biased region" description="Polar residues" evidence="2">
    <location>
        <begin position="314"/>
        <end position="331"/>
    </location>
</feature>
<protein>
    <submittedName>
        <fullName evidence="4">Fibronectin type III domain-containing protein</fullName>
    </submittedName>
</protein>
<reference evidence="4" key="1">
    <citation type="submission" date="2020-10" db="EMBL/GenBank/DDBJ databases">
        <authorList>
            <person name="Gilroy R."/>
        </authorList>
    </citation>
    <scope>NUCLEOTIDE SEQUENCE</scope>
    <source>
        <strain evidence="4">CHK184-25365</strain>
    </source>
</reference>
<accession>A0A9D1AIU1</accession>
<dbReference type="AlphaFoldDB" id="A0A9D1AIU1"/>
<evidence type="ECO:0000256" key="2">
    <source>
        <dbReference type="SAM" id="MobiDB-lite"/>
    </source>
</evidence>
<dbReference type="SUPFAM" id="SSF49265">
    <property type="entry name" value="Fibronectin type III"/>
    <property type="match status" value="1"/>
</dbReference>
<dbReference type="Pfam" id="PF00041">
    <property type="entry name" value="fn3"/>
    <property type="match status" value="1"/>
</dbReference>
<evidence type="ECO:0000259" key="3">
    <source>
        <dbReference type="PROSITE" id="PS50853"/>
    </source>
</evidence>
<dbReference type="PROSITE" id="PS50853">
    <property type="entry name" value="FN3"/>
    <property type="match status" value="1"/>
</dbReference>
<dbReference type="CDD" id="cd00063">
    <property type="entry name" value="FN3"/>
    <property type="match status" value="1"/>
</dbReference>
<dbReference type="PROSITE" id="PS51257">
    <property type="entry name" value="PROKAR_LIPOPROTEIN"/>
    <property type="match status" value="1"/>
</dbReference>
<sequence length="497" mass="53668">MRHAKQVLPGLFFTLLGLLLLFAGCSKFTAPEDFQTQSVSQHQAEVSWKENPKADRYEIQIVAENGLHLETQTTQSTTLSLDGLWTDTSYTLTLTALQGENRSDSAELTFKTAPAEVGAVEGISAAMSESNPLEYTIAWQPYVSEETNADGSAPKVTYALYESAKPEVGYQLVAENLEDTSRTLTGTKELFQRYYKVCPVLTVDGKKFSGSLCDQPVQVTTGLVNNLTVTAAATSSHSILDVSWTPYDTSKLDSNLENPVVTYTVYGAYTADGEYEQLASGLTGTSWEEKGLLGNMTRYYKVAVTVTAGDLSNTSALSAPSSGATTPLSPVQQEAQQEQQQTQTPSAQQPAPSQPAASEPSTPAVTTPTQQEQKLAQATAVAQRIADEINANFQGATDLEKITAAAQEVAEYCNQAKYTTEGEDYSQAYGVFVKGEYSCAGATRALGLVLDCLGYDWEHVNENQWTHQWCKVTSMDGQVGWADGQIGAAGYGEHPFV</sequence>
<dbReference type="InterPro" id="IPR003961">
    <property type="entry name" value="FN3_dom"/>
</dbReference>
<dbReference type="InterPro" id="IPR050991">
    <property type="entry name" value="ECM_Regulatory_Proteins"/>
</dbReference>
<dbReference type="InterPro" id="IPR036116">
    <property type="entry name" value="FN3_sf"/>
</dbReference>
<dbReference type="InterPro" id="IPR013783">
    <property type="entry name" value="Ig-like_fold"/>
</dbReference>
<comment type="caution">
    <text evidence="4">The sequence shown here is derived from an EMBL/GenBank/DDBJ whole genome shotgun (WGS) entry which is preliminary data.</text>
</comment>
<feature type="compositionally biased region" description="Polar residues" evidence="2">
    <location>
        <begin position="365"/>
        <end position="376"/>
    </location>
</feature>
<dbReference type="PANTHER" id="PTHR46708">
    <property type="entry name" value="TENASCIN"/>
    <property type="match status" value="1"/>
</dbReference>
<dbReference type="Gene3D" id="2.60.40.10">
    <property type="entry name" value="Immunoglobulins"/>
    <property type="match status" value="2"/>
</dbReference>
<evidence type="ECO:0000256" key="1">
    <source>
        <dbReference type="ARBA" id="ARBA00022737"/>
    </source>
</evidence>
<feature type="domain" description="Fibronectin type-III" evidence="3">
    <location>
        <begin position="30"/>
        <end position="115"/>
    </location>
</feature>
<gene>
    <name evidence="4" type="ORF">IAB36_04055</name>
</gene>
<evidence type="ECO:0000313" key="5">
    <source>
        <dbReference type="Proteomes" id="UP000886749"/>
    </source>
</evidence>
<evidence type="ECO:0000313" key="4">
    <source>
        <dbReference type="EMBL" id="HIR40985.1"/>
    </source>
</evidence>
<keyword evidence="1" id="KW-0677">Repeat</keyword>
<dbReference type="PANTHER" id="PTHR46708:SF2">
    <property type="entry name" value="FIBRONECTIN TYPE-III DOMAIN-CONTAINING PROTEIN"/>
    <property type="match status" value="1"/>
</dbReference>
<proteinExistence type="predicted"/>